<proteinExistence type="predicted"/>
<dbReference type="Pfam" id="PF00144">
    <property type="entry name" value="Beta-lactamase"/>
    <property type="match status" value="1"/>
</dbReference>
<evidence type="ECO:0000313" key="2">
    <source>
        <dbReference type="EMBL" id="ANS28900.1"/>
    </source>
</evidence>
<dbReference type="InterPro" id="IPR050491">
    <property type="entry name" value="AmpC-like"/>
</dbReference>
<gene>
    <name evidence="2" type="ORF">R1CP_21120</name>
</gene>
<dbReference type="Proteomes" id="UP000186108">
    <property type="component" value="Chromosome"/>
</dbReference>
<dbReference type="PANTHER" id="PTHR46825:SF9">
    <property type="entry name" value="BETA-LACTAMASE-RELATED DOMAIN-CONTAINING PROTEIN"/>
    <property type="match status" value="1"/>
</dbReference>
<dbReference type="InterPro" id="IPR012338">
    <property type="entry name" value="Beta-lactam/transpept-like"/>
</dbReference>
<reference evidence="2 3" key="1">
    <citation type="submission" date="2014-07" db="EMBL/GenBank/DDBJ databases">
        <authorList>
            <person name="Zhang J.E."/>
            <person name="Yang H."/>
            <person name="Guo J."/>
            <person name="Deng Z."/>
            <person name="Luo H."/>
            <person name="Luo M."/>
            <person name="Zhao B."/>
        </authorList>
    </citation>
    <scope>NUCLEOTIDE SEQUENCE [LARGE SCALE GENOMIC DNA]</scope>
    <source>
        <strain evidence="2 3">1CP</strain>
    </source>
</reference>
<dbReference type="Gene3D" id="3.40.710.10">
    <property type="entry name" value="DD-peptidase/beta-lactamase superfamily"/>
    <property type="match status" value="1"/>
</dbReference>
<feature type="domain" description="Beta-lactamase-related" evidence="1">
    <location>
        <begin position="57"/>
        <end position="382"/>
    </location>
</feature>
<dbReference type="AlphaFoldDB" id="A0A1B1K8E7"/>
<accession>A0A1B1K8E7</accession>
<evidence type="ECO:0000259" key="1">
    <source>
        <dbReference type="Pfam" id="PF00144"/>
    </source>
</evidence>
<dbReference type="PATRIC" id="fig|37919.13.peg.4450"/>
<dbReference type="EMBL" id="CP009111">
    <property type="protein sequence ID" value="ANS28900.1"/>
    <property type="molecule type" value="Genomic_DNA"/>
</dbReference>
<dbReference type="SUPFAM" id="SSF56601">
    <property type="entry name" value="beta-lactamase/transpeptidase-like"/>
    <property type="match status" value="1"/>
</dbReference>
<dbReference type="PANTHER" id="PTHR46825">
    <property type="entry name" value="D-ALANYL-D-ALANINE-CARBOXYPEPTIDASE/ENDOPEPTIDASE AMPH"/>
    <property type="match status" value="1"/>
</dbReference>
<sequence>MTTEVFAVGGAELSRRAVLGGAVAGLAVLVLPACSSKESTTTAMSVPANAKEAFNELDAKIDKAMKDYAIPGVAVGVIADGEEYIKGYGVTNVDYPTPVDGDTLFRIGSTTKTFTGTTVMRLVDEGKVDLEAPIRQYLPDFAVADPEASATATVRQLLNHTSGWLGDDLQDFGRGDDAITKFVASMTRLPQKTPPGTVFAYNNAGLVVAGRIVEVVTGSVYEDAVQKMLLDPLELSHTHFFSDQIIGRNIAASHNVVDGKAVVDPGFWFFSRSCNPTGSLISSLRDQVRYARFHLGDGTTPKGDRLMSKDSLIAMRSNPGVGGTLQVELTGMGVSWMLRPSAENETIVQHGGTWAGQRSGFFMVPSRNFAMTVLTNSEGGGKLLNELFAEDWSLRRFAGISNLPATPQKLSTAELAPYEGAYATDDIDQSGTVGTVVINFRGKDGQLVGNMSDAPDGTYLPDEQTVPNLGLALYKTDYGLDLGPDLKPTGTRSNFVRGSDGNVAWFSNHGRLYRHLQ</sequence>
<evidence type="ECO:0000313" key="3">
    <source>
        <dbReference type="Proteomes" id="UP000186108"/>
    </source>
</evidence>
<protein>
    <submittedName>
        <fullName evidence="2">Putative penicillin-binding protein</fullName>
    </submittedName>
</protein>
<dbReference type="InterPro" id="IPR006311">
    <property type="entry name" value="TAT_signal"/>
</dbReference>
<dbReference type="PROSITE" id="PS51318">
    <property type="entry name" value="TAT"/>
    <property type="match status" value="1"/>
</dbReference>
<name>A0A1B1K8E7_RHOOP</name>
<organism evidence="2 3">
    <name type="scientific">Rhodococcus opacus</name>
    <name type="common">Nocardia opaca</name>
    <dbReference type="NCBI Taxonomy" id="37919"/>
    <lineage>
        <taxon>Bacteria</taxon>
        <taxon>Bacillati</taxon>
        <taxon>Actinomycetota</taxon>
        <taxon>Actinomycetes</taxon>
        <taxon>Mycobacteriales</taxon>
        <taxon>Nocardiaceae</taxon>
        <taxon>Rhodococcus</taxon>
    </lineage>
</organism>
<dbReference type="InterPro" id="IPR001466">
    <property type="entry name" value="Beta-lactam-related"/>
</dbReference>